<feature type="binding site" evidence="4">
    <location>
        <begin position="132"/>
        <end position="136"/>
    </location>
    <ligand>
        <name>ATP</name>
        <dbReference type="ChEBI" id="CHEBI:30616"/>
    </ligand>
</feature>
<dbReference type="InterPro" id="IPR031314">
    <property type="entry name" value="DNK_dom"/>
</dbReference>
<protein>
    <submittedName>
        <fullName evidence="6">Deoxynucleoside kinase</fullName>
    </submittedName>
</protein>
<evidence type="ECO:0000256" key="4">
    <source>
        <dbReference type="PIRSR" id="PIRSR000705-3"/>
    </source>
</evidence>
<dbReference type="InterPro" id="IPR002624">
    <property type="entry name" value="DCK/DGK"/>
</dbReference>
<feature type="binding site" evidence="3">
    <location>
        <position position="141"/>
    </location>
    <ligand>
        <name>substrate</name>
    </ligand>
</feature>
<gene>
    <name evidence="6" type="ORF">MOO44_07680</name>
</gene>
<dbReference type="InterPro" id="IPR050566">
    <property type="entry name" value="Deoxyribonucleoside_kinase"/>
</dbReference>
<comment type="similarity">
    <text evidence="1">Belongs to the DCK/DGK family.</text>
</comment>
<sequence>MIGVGKTTLTGKIAKHFGSRPYYEPVGENPVLPLFYRDPKRYGFLLQIFFLNKRFQMIKRAKRNPHNVLDRSIYEDHLFTQQNHLDGNISNQELAIYDELLANMLGELRSMPTNHSDLMVYSYADFDTVLSRIKKRGREYEQCDNDPQLQNYYYRLWQAYQKWFAEYDETPKIKIDLQTYDLANPNNVPIVLGQIDDAVSQFNV</sequence>
<evidence type="ECO:0000313" key="7">
    <source>
        <dbReference type="Proteomes" id="UP000831181"/>
    </source>
</evidence>
<feature type="binding site" evidence="3">
    <location>
        <position position="71"/>
    </location>
    <ligand>
        <name>substrate</name>
    </ligand>
</feature>
<dbReference type="KEGG" id="lbe:MOO44_07680"/>
<feature type="active site" description="Proton acceptor" evidence="2">
    <location>
        <position position="70"/>
    </location>
</feature>
<evidence type="ECO:0000256" key="2">
    <source>
        <dbReference type="PIRSR" id="PIRSR000705-1"/>
    </source>
</evidence>
<dbReference type="PANTHER" id="PTHR10513">
    <property type="entry name" value="DEOXYNUCLEOSIDE KINASE"/>
    <property type="match status" value="1"/>
</dbReference>
<keyword evidence="7" id="KW-1185">Reference proteome</keyword>
<dbReference type="GO" id="GO:0005737">
    <property type="term" value="C:cytoplasm"/>
    <property type="evidence" value="ECO:0007669"/>
    <property type="project" value="TreeGrafter"/>
</dbReference>
<dbReference type="PIRSF" id="PIRSF000705">
    <property type="entry name" value="DNK"/>
    <property type="match status" value="1"/>
</dbReference>
<organism evidence="6 7">
    <name type="scientific">Nicoliella spurrieriana</name>
    <dbReference type="NCBI Taxonomy" id="2925830"/>
    <lineage>
        <taxon>Bacteria</taxon>
        <taxon>Bacillati</taxon>
        <taxon>Bacillota</taxon>
        <taxon>Bacilli</taxon>
        <taxon>Lactobacillales</taxon>
        <taxon>Lactobacillaceae</taxon>
        <taxon>Nicoliella</taxon>
    </lineage>
</organism>
<evidence type="ECO:0000256" key="3">
    <source>
        <dbReference type="PIRSR" id="PIRSR000705-2"/>
    </source>
</evidence>
<dbReference type="Gene3D" id="3.40.50.300">
    <property type="entry name" value="P-loop containing nucleotide triphosphate hydrolases"/>
    <property type="match status" value="1"/>
</dbReference>
<feature type="binding site" evidence="3">
    <location>
        <position position="36"/>
    </location>
    <ligand>
        <name>substrate</name>
    </ligand>
</feature>
<dbReference type="Proteomes" id="UP000831181">
    <property type="component" value="Chromosome"/>
</dbReference>
<dbReference type="CDD" id="cd01673">
    <property type="entry name" value="dNK"/>
    <property type="match status" value="1"/>
</dbReference>
<dbReference type="RefSeq" id="WP_260117329.1">
    <property type="nucleotide sequence ID" value="NZ_CP093361.1"/>
</dbReference>
<proteinExistence type="inferred from homology"/>
<dbReference type="EMBL" id="CP093361">
    <property type="protein sequence ID" value="UQS87524.1"/>
    <property type="molecule type" value="Genomic_DNA"/>
</dbReference>
<dbReference type="AlphaFoldDB" id="A0A976X6P0"/>
<feature type="binding site" evidence="3">
    <location>
        <position position="24"/>
    </location>
    <ligand>
        <name>substrate</name>
    </ligand>
</feature>
<dbReference type="PANTHER" id="PTHR10513:SF35">
    <property type="entry name" value="DEOXYADENOSINE KINASE"/>
    <property type="match status" value="1"/>
</dbReference>
<dbReference type="GO" id="GO:0005524">
    <property type="term" value="F:ATP binding"/>
    <property type="evidence" value="ECO:0007669"/>
    <property type="project" value="UniProtKB-KW"/>
</dbReference>
<keyword evidence="4" id="KW-0547">Nucleotide-binding</keyword>
<feature type="domain" description="Deoxynucleoside kinase" evidence="5">
    <location>
        <begin position="2"/>
        <end position="185"/>
    </location>
</feature>
<evidence type="ECO:0000256" key="1">
    <source>
        <dbReference type="ARBA" id="ARBA00007420"/>
    </source>
</evidence>
<keyword evidence="6" id="KW-0808">Transferase</keyword>
<dbReference type="GO" id="GO:0019136">
    <property type="term" value="F:deoxynucleoside kinase activity"/>
    <property type="evidence" value="ECO:0007669"/>
    <property type="project" value="InterPro"/>
</dbReference>
<name>A0A976X6P0_9LACO</name>
<evidence type="ECO:0000313" key="6">
    <source>
        <dbReference type="EMBL" id="UQS87524.1"/>
    </source>
</evidence>
<evidence type="ECO:0000259" key="5">
    <source>
        <dbReference type="Pfam" id="PF01712"/>
    </source>
</evidence>
<dbReference type="SUPFAM" id="SSF52540">
    <property type="entry name" value="P-loop containing nucleoside triphosphate hydrolases"/>
    <property type="match status" value="1"/>
</dbReference>
<reference evidence="6" key="1">
    <citation type="journal article" date="2022" name="Int. J. Syst. Evol. Microbiol.">
        <title>Apilactobacillus apisilvae sp. nov., Nicolia spurrieriana gen. nov. sp. nov., Bombilactobacillus folatiphilus sp. nov. and Bombilactobacillus thymidiniphilus sp. nov., four new lactic acid bacterial isolates from stingless bees Tetragonula carbonaria and Austroplebeia australis.</title>
        <authorList>
            <person name="Oliphant S.A."/>
            <person name="Watson-Haigh N.S."/>
            <person name="Sumby K.M."/>
            <person name="Gardner J."/>
            <person name="Groom S."/>
            <person name="Jiranek V."/>
        </authorList>
    </citation>
    <scope>NUCLEOTIDE SEQUENCE</scope>
    <source>
        <strain evidence="6">SGEP1_A5</strain>
    </source>
</reference>
<keyword evidence="4" id="KW-0067">ATP-binding</keyword>
<keyword evidence="6" id="KW-0418">Kinase</keyword>
<feature type="binding site" evidence="3">
    <location>
        <position position="76"/>
    </location>
    <ligand>
        <name>substrate</name>
    </ligand>
</feature>
<dbReference type="InterPro" id="IPR027417">
    <property type="entry name" value="P-loop_NTPase"/>
</dbReference>
<feature type="binding site" evidence="3">
    <location>
        <position position="47"/>
    </location>
    <ligand>
        <name>substrate</name>
    </ligand>
</feature>
<accession>A0A976X6P0</accession>
<dbReference type="Pfam" id="PF01712">
    <property type="entry name" value="dNK"/>
    <property type="match status" value="1"/>
</dbReference>